<keyword evidence="1" id="KW-0812">Transmembrane</keyword>
<evidence type="ECO:0000256" key="1">
    <source>
        <dbReference type="SAM" id="Phobius"/>
    </source>
</evidence>
<feature type="transmembrane region" description="Helical" evidence="1">
    <location>
        <begin position="146"/>
        <end position="174"/>
    </location>
</feature>
<dbReference type="PANTHER" id="PTHR31272:SF9">
    <property type="entry name" value="BLL1027 PROTEIN"/>
    <property type="match status" value="1"/>
</dbReference>
<dbReference type="EMBL" id="MEWS01000037">
    <property type="protein sequence ID" value="OGC81560.1"/>
    <property type="molecule type" value="Genomic_DNA"/>
</dbReference>
<accession>A0A1F4XJ06</accession>
<evidence type="ECO:0000313" key="3">
    <source>
        <dbReference type="Proteomes" id="UP000177521"/>
    </source>
</evidence>
<sequence>MLVQQYLLQQSIIAETNLNLPIIIGAALIDSINPCAIGVLVFLLAYLLKTMKQPGMMLLHGLVYIFAVFLTYLAAGLLLLPIIQSLGNFSVVAYFVIAVLVILAGLIEIKDYFCYGKGISLNIGPAASKRIEMYVKKISNRLSTSFALGVFVALVELPCTGAVYLGILSLMALAGVEVSHIVLLVLYNIIFVLPLIVILWLFYGGVSAEAFEAWRKRHRGSMRLMTGLLLLLMGVWLILYVTV</sequence>
<evidence type="ECO:0000313" key="2">
    <source>
        <dbReference type="EMBL" id="OGC81560.1"/>
    </source>
</evidence>
<feature type="transmembrane region" description="Helical" evidence="1">
    <location>
        <begin position="180"/>
        <end position="203"/>
    </location>
</feature>
<dbReference type="InterPro" id="IPR051790">
    <property type="entry name" value="Cytochrome_c-biogenesis_DsbD"/>
</dbReference>
<dbReference type="Proteomes" id="UP000177521">
    <property type="component" value="Unassembled WGS sequence"/>
</dbReference>
<protein>
    <submittedName>
        <fullName evidence="2">Uncharacterized protein</fullName>
    </submittedName>
</protein>
<name>A0A1F4XJ06_9BACT</name>
<keyword evidence="1" id="KW-0472">Membrane</keyword>
<feature type="transmembrane region" description="Helical" evidence="1">
    <location>
        <begin position="89"/>
        <end position="107"/>
    </location>
</feature>
<proteinExistence type="predicted"/>
<dbReference type="PANTHER" id="PTHR31272">
    <property type="entry name" value="CYTOCHROME C-TYPE BIOGENESIS PROTEIN HI_1454-RELATED"/>
    <property type="match status" value="1"/>
</dbReference>
<keyword evidence="1" id="KW-1133">Transmembrane helix</keyword>
<feature type="transmembrane region" description="Helical" evidence="1">
    <location>
        <begin position="58"/>
        <end position="83"/>
    </location>
</feature>
<gene>
    <name evidence="2" type="ORF">A2788_01805</name>
</gene>
<feature type="transmembrane region" description="Helical" evidence="1">
    <location>
        <begin position="224"/>
        <end position="242"/>
    </location>
</feature>
<feature type="transmembrane region" description="Helical" evidence="1">
    <location>
        <begin position="20"/>
        <end position="46"/>
    </location>
</feature>
<comment type="caution">
    <text evidence="2">The sequence shown here is derived from an EMBL/GenBank/DDBJ whole genome shotgun (WGS) entry which is preliminary data.</text>
</comment>
<reference evidence="2 3" key="1">
    <citation type="journal article" date="2016" name="Nat. Commun.">
        <title>Thousands of microbial genomes shed light on interconnected biogeochemical processes in an aquifer system.</title>
        <authorList>
            <person name="Anantharaman K."/>
            <person name="Brown C.T."/>
            <person name="Hug L.A."/>
            <person name="Sharon I."/>
            <person name="Castelle C.J."/>
            <person name="Probst A.J."/>
            <person name="Thomas B.C."/>
            <person name="Singh A."/>
            <person name="Wilkins M.J."/>
            <person name="Karaoz U."/>
            <person name="Brodie E.L."/>
            <person name="Williams K.H."/>
            <person name="Hubbard S.S."/>
            <person name="Banfield J.F."/>
        </authorList>
    </citation>
    <scope>NUCLEOTIDE SEQUENCE [LARGE SCALE GENOMIC DNA]</scope>
</reference>
<organism evidence="2 3">
    <name type="scientific">Candidatus Abawacabacteria bacterium RIFCSPHIGHO2_01_FULL_46_8</name>
    <dbReference type="NCBI Taxonomy" id="1817815"/>
    <lineage>
        <taxon>Bacteria</taxon>
        <taxon>Candidatus Abawacaibacteriota</taxon>
    </lineage>
</organism>
<dbReference type="AlphaFoldDB" id="A0A1F4XJ06"/>